<evidence type="ECO:0000256" key="6">
    <source>
        <dbReference type="PIRSR" id="PIRSR000189-1"/>
    </source>
</evidence>
<keyword evidence="3" id="KW-0285">Flavoprotein</keyword>
<dbReference type="Gene3D" id="3.30.9.10">
    <property type="entry name" value="D-Amino Acid Oxidase, subunit A, domain 2"/>
    <property type="match status" value="1"/>
</dbReference>
<dbReference type="GO" id="GO:0019478">
    <property type="term" value="P:D-amino acid catabolic process"/>
    <property type="evidence" value="ECO:0007669"/>
    <property type="project" value="TreeGrafter"/>
</dbReference>
<feature type="domain" description="FAD dependent oxidoreductase" evidence="7">
    <location>
        <begin position="9"/>
        <end position="357"/>
    </location>
</feature>
<dbReference type="SUPFAM" id="SSF51971">
    <property type="entry name" value="Nucleotide-binding domain"/>
    <property type="match status" value="1"/>
</dbReference>
<comment type="cofactor">
    <cofactor evidence="1 6">
        <name>FAD</name>
        <dbReference type="ChEBI" id="CHEBI:57692"/>
    </cofactor>
</comment>
<reference evidence="8 9" key="1">
    <citation type="journal article" date="2019" name="Nat. Ecol. Evol.">
        <title>Megaphylogeny resolves global patterns of mushroom evolution.</title>
        <authorList>
            <person name="Varga T."/>
            <person name="Krizsan K."/>
            <person name="Foldi C."/>
            <person name="Dima B."/>
            <person name="Sanchez-Garcia M."/>
            <person name="Sanchez-Ramirez S."/>
            <person name="Szollosi G.J."/>
            <person name="Szarkandi J.G."/>
            <person name="Papp V."/>
            <person name="Albert L."/>
            <person name="Andreopoulos W."/>
            <person name="Angelini C."/>
            <person name="Antonin V."/>
            <person name="Barry K.W."/>
            <person name="Bougher N.L."/>
            <person name="Buchanan P."/>
            <person name="Buyck B."/>
            <person name="Bense V."/>
            <person name="Catcheside P."/>
            <person name="Chovatia M."/>
            <person name="Cooper J."/>
            <person name="Damon W."/>
            <person name="Desjardin D."/>
            <person name="Finy P."/>
            <person name="Geml J."/>
            <person name="Haridas S."/>
            <person name="Hughes K."/>
            <person name="Justo A."/>
            <person name="Karasinski D."/>
            <person name="Kautmanova I."/>
            <person name="Kiss B."/>
            <person name="Kocsube S."/>
            <person name="Kotiranta H."/>
            <person name="LaButti K.M."/>
            <person name="Lechner B.E."/>
            <person name="Liimatainen K."/>
            <person name="Lipzen A."/>
            <person name="Lukacs Z."/>
            <person name="Mihaltcheva S."/>
            <person name="Morgado L.N."/>
            <person name="Niskanen T."/>
            <person name="Noordeloos M.E."/>
            <person name="Ohm R.A."/>
            <person name="Ortiz-Santana B."/>
            <person name="Ovrebo C."/>
            <person name="Racz N."/>
            <person name="Riley R."/>
            <person name="Savchenko A."/>
            <person name="Shiryaev A."/>
            <person name="Soop K."/>
            <person name="Spirin V."/>
            <person name="Szebenyi C."/>
            <person name="Tomsovsky M."/>
            <person name="Tulloss R.E."/>
            <person name="Uehling J."/>
            <person name="Grigoriev I.V."/>
            <person name="Vagvolgyi C."/>
            <person name="Papp T."/>
            <person name="Martin F.M."/>
            <person name="Miettinen O."/>
            <person name="Hibbett D.S."/>
            <person name="Nagy L.G."/>
        </authorList>
    </citation>
    <scope>NUCLEOTIDE SEQUENCE [LARGE SCALE GENOMIC DNA]</scope>
    <source>
        <strain evidence="8 9">OMC1185</strain>
    </source>
</reference>
<dbReference type="GO" id="GO:0071949">
    <property type="term" value="F:FAD binding"/>
    <property type="evidence" value="ECO:0007669"/>
    <property type="project" value="InterPro"/>
</dbReference>
<sequence>MATTTQQNVLIIGSGVIGLTIAHVLTSQPSHNYNVTIVARDIPTEGMDSQAWASPWAGANWSPMGNYDERKYKWESRTFNKLWDMIPTGLTMELPTRAFFADLSELDNIWWKDLCREFSIIENEPLPLNMKAGVRFTTVALSPISYLPWLKSELDSRGVKFVRQKLQSLQEAAVIGGPDCIIVNATGLGARSLIGVEDTKCYPIRGQTTFVYAPQVKECIEVVSDLDPTSSSGHATYMIPRVYPPGTVLLGGTFQPNNWDTSLDVPTAQGIFERCAAVEPALLSSETKILSYGVGLRPAREGGARVEVEWIDVPGESELVPDRESLGDKRKVKVVHAYGFGPAGYQSSWGAAEDAVQLLQSS</sequence>
<keyword evidence="4 6" id="KW-0274">FAD</keyword>
<feature type="binding site" evidence="6">
    <location>
        <position position="186"/>
    </location>
    <ligand>
        <name>FAD</name>
        <dbReference type="ChEBI" id="CHEBI:57692"/>
    </ligand>
</feature>
<accession>A0A5C3NHV1</accession>
<dbReference type="PIRSF" id="PIRSF000189">
    <property type="entry name" value="D-aa_oxidase"/>
    <property type="match status" value="1"/>
</dbReference>
<dbReference type="PANTHER" id="PTHR11530">
    <property type="entry name" value="D-AMINO ACID OXIDASE"/>
    <property type="match status" value="1"/>
</dbReference>
<evidence type="ECO:0000313" key="8">
    <source>
        <dbReference type="EMBL" id="TFK56487.1"/>
    </source>
</evidence>
<dbReference type="InterPro" id="IPR023209">
    <property type="entry name" value="DAO"/>
</dbReference>
<keyword evidence="9" id="KW-1185">Reference proteome</keyword>
<dbReference type="Pfam" id="PF01266">
    <property type="entry name" value="DAO"/>
    <property type="match status" value="1"/>
</dbReference>
<dbReference type="PANTHER" id="PTHR11530:SF30">
    <property type="entry name" value="FAD DEPENDENT OXIDOREDUCTASE DOMAIN-CONTAINING PROTEIN"/>
    <property type="match status" value="1"/>
</dbReference>
<dbReference type="Proteomes" id="UP000305948">
    <property type="component" value="Unassembled WGS sequence"/>
</dbReference>
<protein>
    <submittedName>
        <fullName evidence="8">Nucleotide-binding domain-containing protein</fullName>
    </submittedName>
</protein>
<evidence type="ECO:0000313" key="9">
    <source>
        <dbReference type="Proteomes" id="UP000305948"/>
    </source>
</evidence>
<comment type="similarity">
    <text evidence="2">Belongs to the DAMOX/DASOX family.</text>
</comment>
<dbReference type="STRING" id="5364.A0A5C3NHV1"/>
<evidence type="ECO:0000256" key="3">
    <source>
        <dbReference type="ARBA" id="ARBA00022630"/>
    </source>
</evidence>
<dbReference type="InterPro" id="IPR006076">
    <property type="entry name" value="FAD-dep_OxRdtase"/>
</dbReference>
<organism evidence="8 9">
    <name type="scientific">Heliocybe sulcata</name>
    <dbReference type="NCBI Taxonomy" id="5364"/>
    <lineage>
        <taxon>Eukaryota</taxon>
        <taxon>Fungi</taxon>
        <taxon>Dikarya</taxon>
        <taxon>Basidiomycota</taxon>
        <taxon>Agaricomycotina</taxon>
        <taxon>Agaricomycetes</taxon>
        <taxon>Gloeophyllales</taxon>
        <taxon>Gloeophyllaceae</taxon>
        <taxon>Heliocybe</taxon>
    </lineage>
</organism>
<evidence type="ECO:0000259" key="7">
    <source>
        <dbReference type="Pfam" id="PF01266"/>
    </source>
</evidence>
<feature type="binding site" evidence="6">
    <location>
        <position position="297"/>
    </location>
    <ligand>
        <name>D-dopa</name>
        <dbReference type="ChEBI" id="CHEBI:149689"/>
    </ligand>
</feature>
<gene>
    <name evidence="8" type="ORF">OE88DRAFT_1709160</name>
</gene>
<dbReference type="Gene3D" id="3.40.50.720">
    <property type="entry name" value="NAD(P)-binding Rossmann-like Domain"/>
    <property type="match status" value="1"/>
</dbReference>
<evidence type="ECO:0000256" key="4">
    <source>
        <dbReference type="ARBA" id="ARBA00022827"/>
    </source>
</evidence>
<dbReference type="GO" id="GO:0003884">
    <property type="term" value="F:D-amino-acid oxidase activity"/>
    <property type="evidence" value="ECO:0007669"/>
    <property type="project" value="InterPro"/>
</dbReference>
<dbReference type="OrthoDB" id="2015447at2759"/>
<dbReference type="EMBL" id="ML213503">
    <property type="protein sequence ID" value="TFK56487.1"/>
    <property type="molecule type" value="Genomic_DNA"/>
</dbReference>
<feature type="binding site" evidence="6">
    <location>
        <position position="237"/>
    </location>
    <ligand>
        <name>D-dopa</name>
        <dbReference type="ChEBI" id="CHEBI:149689"/>
    </ligand>
</feature>
<proteinExistence type="inferred from homology"/>
<dbReference type="AlphaFoldDB" id="A0A5C3NHV1"/>
<keyword evidence="5" id="KW-0560">Oxidoreductase</keyword>
<name>A0A5C3NHV1_9AGAM</name>
<evidence type="ECO:0000256" key="5">
    <source>
        <dbReference type="ARBA" id="ARBA00023002"/>
    </source>
</evidence>
<evidence type="ECO:0000256" key="1">
    <source>
        <dbReference type="ARBA" id="ARBA00001974"/>
    </source>
</evidence>
<evidence type="ECO:0000256" key="2">
    <source>
        <dbReference type="ARBA" id="ARBA00006730"/>
    </source>
</evidence>
<dbReference type="SUPFAM" id="SSF54373">
    <property type="entry name" value="FAD-linked reductases, C-terminal domain"/>
    <property type="match status" value="1"/>
</dbReference>
<dbReference type="GO" id="GO:0005737">
    <property type="term" value="C:cytoplasm"/>
    <property type="evidence" value="ECO:0007669"/>
    <property type="project" value="TreeGrafter"/>
</dbReference>